<reference evidence="1" key="2">
    <citation type="submission" date="2022-08" db="UniProtKB">
        <authorList>
            <consortium name="EnsemblMetazoa"/>
        </authorList>
    </citation>
    <scope>IDENTIFICATION</scope>
    <source>
        <strain evidence="1">STECLA/ALBI9_A</strain>
    </source>
</reference>
<dbReference type="EnsemblMetazoa" id="AALB014279-RA">
    <property type="protein sequence ID" value="AALB014279-PA"/>
    <property type="gene ID" value="AALB014279"/>
</dbReference>
<dbReference type="AlphaFoldDB" id="A0A182FXA6"/>
<name>A0A182FXA6_ANOAL</name>
<evidence type="ECO:0000313" key="1">
    <source>
        <dbReference type="EnsemblMetazoa" id="AALB014279-PA"/>
    </source>
</evidence>
<evidence type="ECO:0000313" key="2">
    <source>
        <dbReference type="Proteomes" id="UP000069272"/>
    </source>
</evidence>
<keyword evidence="2" id="KW-1185">Reference proteome</keyword>
<protein>
    <submittedName>
        <fullName evidence="1">FLYWCH-type domain-containing protein</fullName>
    </submittedName>
</protein>
<reference evidence="1 2" key="1">
    <citation type="journal article" date="2017" name="G3 (Bethesda)">
        <title>The Physical Genome Mapping of Anopheles albimanus Corrected Scaffold Misassemblies and Identified Interarm Rearrangements in Genus Anopheles.</title>
        <authorList>
            <person name="Artemov G.N."/>
            <person name="Peery A.N."/>
            <person name="Jiang X."/>
            <person name="Tu Z."/>
            <person name="Stegniy V.N."/>
            <person name="Sharakhova M.V."/>
            <person name="Sharakhov I.V."/>
        </authorList>
    </citation>
    <scope>NUCLEOTIDE SEQUENCE [LARGE SCALE GENOMIC DNA]</scope>
    <source>
        <strain evidence="1 2">ALBI9_A</strain>
    </source>
</reference>
<proteinExistence type="predicted"/>
<dbReference type="VEuPathDB" id="VectorBase:AALB014279"/>
<organism evidence="1 2">
    <name type="scientific">Anopheles albimanus</name>
    <name type="common">New world malaria mosquito</name>
    <dbReference type="NCBI Taxonomy" id="7167"/>
    <lineage>
        <taxon>Eukaryota</taxon>
        <taxon>Metazoa</taxon>
        <taxon>Ecdysozoa</taxon>
        <taxon>Arthropoda</taxon>
        <taxon>Hexapoda</taxon>
        <taxon>Insecta</taxon>
        <taxon>Pterygota</taxon>
        <taxon>Neoptera</taxon>
        <taxon>Endopterygota</taxon>
        <taxon>Diptera</taxon>
        <taxon>Nematocera</taxon>
        <taxon>Culicoidea</taxon>
        <taxon>Culicidae</taxon>
        <taxon>Anophelinae</taxon>
        <taxon>Anopheles</taxon>
    </lineage>
</organism>
<sequence>MVIDTHAIVYWGIAPRTVVYSINHWDVVLVHSPILIRKTSELLTMRTIIRQRWNDDKAERYATC</sequence>
<accession>A0A182FXA6</accession>
<dbReference type="Proteomes" id="UP000069272">
    <property type="component" value="Chromosome 2R"/>
</dbReference>